<dbReference type="PANTHER" id="PTHR44846">
    <property type="entry name" value="MANNOSYL-D-GLYCERATE TRANSPORT/METABOLISM SYSTEM REPRESSOR MNGR-RELATED"/>
    <property type="match status" value="1"/>
</dbReference>
<dbReference type="AlphaFoldDB" id="A0A161YDE0"/>
<dbReference type="STRING" id="43678.OJAG_35570"/>
<dbReference type="Gene3D" id="3.40.1410.10">
    <property type="entry name" value="Chorismate lyase-like"/>
    <property type="match status" value="1"/>
</dbReference>
<sequence length="253" mass="27477">MMRSTVSATDDPDPLWVQAANIIRAQITDGDLPPGRRLPAERELCLQLGVSRVTLRKALQQLVEEGALRSSHGRGWYVAQPQAEPEWPNTLESFTETAHRKGLEPTSVVLRAEVRPASLDESEEFGVVAGTEVFHLVRVRLLDGVPIGIDDSRVPLPFAPGIDGVDFSDASLLDELAARGATPLQADSMIEARGSSAEHAGPLGLTEGAPVLVMRQVLEDGAGRVVLITTITYRGDRYRLHTTFARPNGHRPL</sequence>
<dbReference type="SMART" id="SM00866">
    <property type="entry name" value="UTRA"/>
    <property type="match status" value="1"/>
</dbReference>
<dbReference type="InterPro" id="IPR036390">
    <property type="entry name" value="WH_DNA-bd_sf"/>
</dbReference>
<dbReference type="Pfam" id="PF00392">
    <property type="entry name" value="GntR"/>
    <property type="match status" value="1"/>
</dbReference>
<dbReference type="SMART" id="SM00345">
    <property type="entry name" value="HTH_GNTR"/>
    <property type="match status" value="1"/>
</dbReference>
<dbReference type="PANTHER" id="PTHR44846:SF16">
    <property type="entry name" value="TRANSCRIPTIONAL REGULATOR PHNF-RELATED"/>
    <property type="match status" value="1"/>
</dbReference>
<dbReference type="GO" id="GO:0003677">
    <property type="term" value="F:DNA binding"/>
    <property type="evidence" value="ECO:0007669"/>
    <property type="project" value="UniProtKB-KW"/>
</dbReference>
<dbReference type="PRINTS" id="PR00035">
    <property type="entry name" value="HTHGNTR"/>
</dbReference>
<accession>A0A161YDE0</accession>
<dbReference type="SUPFAM" id="SSF46785">
    <property type="entry name" value="Winged helix' DNA-binding domain"/>
    <property type="match status" value="1"/>
</dbReference>
<dbReference type="Gene3D" id="1.10.10.10">
    <property type="entry name" value="Winged helix-like DNA-binding domain superfamily/Winged helix DNA-binding domain"/>
    <property type="match status" value="1"/>
</dbReference>
<evidence type="ECO:0000256" key="2">
    <source>
        <dbReference type="ARBA" id="ARBA00023125"/>
    </source>
</evidence>
<evidence type="ECO:0000313" key="7">
    <source>
        <dbReference type="Proteomes" id="UP000076447"/>
    </source>
</evidence>
<dbReference type="InterPro" id="IPR050679">
    <property type="entry name" value="Bact_HTH_transcr_reg"/>
</dbReference>
<dbReference type="Pfam" id="PF07702">
    <property type="entry name" value="UTRA"/>
    <property type="match status" value="1"/>
</dbReference>
<comment type="caution">
    <text evidence="5">The sequence shown here is derived from an EMBL/GenBank/DDBJ whole genome shotgun (WGS) entry which is preliminary data.</text>
</comment>
<dbReference type="InterPro" id="IPR028978">
    <property type="entry name" value="Chorismate_lyase_/UTRA_dom_sf"/>
</dbReference>
<feature type="domain" description="HTH gntR-type" evidence="4">
    <location>
        <begin position="13"/>
        <end position="81"/>
    </location>
</feature>
<dbReference type="EMBL" id="MAQA01000001">
    <property type="protein sequence ID" value="OCI33096.1"/>
    <property type="molecule type" value="Genomic_DNA"/>
</dbReference>
<name>A0A161YDE0_9CELL</name>
<dbReference type="Proteomes" id="UP000093412">
    <property type="component" value="Unassembled WGS sequence"/>
</dbReference>
<dbReference type="CDD" id="cd07377">
    <property type="entry name" value="WHTH_GntR"/>
    <property type="match status" value="1"/>
</dbReference>
<dbReference type="SUPFAM" id="SSF64288">
    <property type="entry name" value="Chorismate lyase-like"/>
    <property type="match status" value="1"/>
</dbReference>
<keyword evidence="3" id="KW-0804">Transcription</keyword>
<dbReference type="OrthoDB" id="7989071at2"/>
<keyword evidence="1" id="KW-0805">Transcription regulation</keyword>
<organism evidence="5 7">
    <name type="scientific">Oerskovia enterophila</name>
    <dbReference type="NCBI Taxonomy" id="43678"/>
    <lineage>
        <taxon>Bacteria</taxon>
        <taxon>Bacillati</taxon>
        <taxon>Actinomycetota</taxon>
        <taxon>Actinomycetes</taxon>
        <taxon>Micrococcales</taxon>
        <taxon>Cellulomonadaceae</taxon>
        <taxon>Oerskovia</taxon>
    </lineage>
</organism>
<reference evidence="5 7" key="1">
    <citation type="submission" date="2016-01" db="EMBL/GenBank/DDBJ databases">
        <title>Genome sequence of Oerskovia enterophila VJag, an agar and cellulose degrading bacterium.</title>
        <authorList>
            <person name="Poehlein A."/>
            <person name="Jag V."/>
            <person name="Bengelsdorf F."/>
            <person name="Duerre P."/>
            <person name="Daniel R."/>
        </authorList>
    </citation>
    <scope>NUCLEOTIDE SEQUENCE [LARGE SCALE GENOMIC DNA]</scope>
    <source>
        <strain evidence="5 7">VJag</strain>
    </source>
</reference>
<keyword evidence="8" id="KW-1185">Reference proteome</keyword>
<evidence type="ECO:0000313" key="6">
    <source>
        <dbReference type="EMBL" id="OCI33096.1"/>
    </source>
</evidence>
<evidence type="ECO:0000259" key="4">
    <source>
        <dbReference type="PROSITE" id="PS50949"/>
    </source>
</evidence>
<reference evidence="6 8" key="2">
    <citation type="submission" date="2016-06" db="EMBL/GenBank/DDBJ databases">
        <title>Genome sequence of Oerskovia enterophila DSM 43852.</title>
        <authorList>
            <person name="Poehlein A."/>
            <person name="Jag V."/>
            <person name="Bengelsdorf F.R."/>
            <person name="Daniel R."/>
            <person name="Duerre P."/>
        </authorList>
    </citation>
    <scope>NUCLEOTIDE SEQUENCE [LARGE SCALE GENOMIC DNA]</scope>
    <source>
        <strain evidence="6 8">DSM 43852</strain>
    </source>
</reference>
<proteinExistence type="predicted"/>
<dbReference type="InterPro" id="IPR036388">
    <property type="entry name" value="WH-like_DNA-bd_sf"/>
</dbReference>
<dbReference type="InterPro" id="IPR000524">
    <property type="entry name" value="Tscrpt_reg_HTH_GntR"/>
</dbReference>
<dbReference type="Proteomes" id="UP000076447">
    <property type="component" value="Unassembled WGS sequence"/>
</dbReference>
<dbReference type="PROSITE" id="PS50949">
    <property type="entry name" value="HTH_GNTR"/>
    <property type="match status" value="1"/>
</dbReference>
<evidence type="ECO:0000256" key="3">
    <source>
        <dbReference type="ARBA" id="ARBA00023163"/>
    </source>
</evidence>
<protein>
    <submittedName>
        <fullName evidence="5">HTH-type transcriptional repressor YvoA</fullName>
    </submittedName>
</protein>
<evidence type="ECO:0000313" key="5">
    <source>
        <dbReference type="EMBL" id="KZM33718.1"/>
    </source>
</evidence>
<dbReference type="EMBL" id="LRIE01000084">
    <property type="protein sequence ID" value="KZM33718.1"/>
    <property type="molecule type" value="Genomic_DNA"/>
</dbReference>
<dbReference type="PATRIC" id="fig|43678.3.peg.3721"/>
<keyword evidence="2" id="KW-0238">DNA-binding</keyword>
<dbReference type="RefSeq" id="WP_139107594.1">
    <property type="nucleotide sequence ID" value="NZ_JBEPRG010000021.1"/>
</dbReference>
<dbReference type="GO" id="GO:0003700">
    <property type="term" value="F:DNA-binding transcription factor activity"/>
    <property type="evidence" value="ECO:0007669"/>
    <property type="project" value="InterPro"/>
</dbReference>
<dbReference type="InterPro" id="IPR011663">
    <property type="entry name" value="UTRA"/>
</dbReference>
<evidence type="ECO:0000256" key="1">
    <source>
        <dbReference type="ARBA" id="ARBA00023015"/>
    </source>
</evidence>
<gene>
    <name evidence="5" type="primary">yvoA_1</name>
    <name evidence="6" type="ORF">OERS_00170</name>
    <name evidence="5" type="ORF">OJAG_35570</name>
</gene>
<evidence type="ECO:0000313" key="8">
    <source>
        <dbReference type="Proteomes" id="UP000093412"/>
    </source>
</evidence>